<feature type="region of interest" description="Disordered" evidence="1">
    <location>
        <begin position="161"/>
        <end position="204"/>
    </location>
</feature>
<dbReference type="Pfam" id="PF15370">
    <property type="entry name" value="NOPCHAP1"/>
    <property type="match status" value="1"/>
</dbReference>
<dbReference type="PANTHER" id="PTHR38489:SF1">
    <property type="entry name" value="HISTONE CHAPERONE DOMAIN-CONTAINING PROTEIN"/>
    <property type="match status" value="1"/>
</dbReference>
<accession>A0A5N6K9Z2</accession>
<dbReference type="GO" id="GO:0000492">
    <property type="term" value="P:box C/D snoRNP assembly"/>
    <property type="evidence" value="ECO:0007669"/>
    <property type="project" value="InterPro"/>
</dbReference>
<dbReference type="EMBL" id="VIGI01000005">
    <property type="protein sequence ID" value="KAB8299964.1"/>
    <property type="molecule type" value="Genomic_DNA"/>
</dbReference>
<comment type="caution">
    <text evidence="2">The sequence shown here is derived from an EMBL/GenBank/DDBJ whole genome shotgun (WGS) entry which is preliminary data.</text>
</comment>
<keyword evidence="3" id="KW-1185">Reference proteome</keyword>
<feature type="compositionally biased region" description="Basic and acidic residues" evidence="1">
    <location>
        <begin position="188"/>
        <end position="204"/>
    </location>
</feature>
<feature type="compositionally biased region" description="Low complexity" evidence="1">
    <location>
        <begin position="39"/>
        <end position="81"/>
    </location>
</feature>
<evidence type="ECO:0000313" key="2">
    <source>
        <dbReference type="EMBL" id="KAB8299964.1"/>
    </source>
</evidence>
<evidence type="ECO:0000256" key="1">
    <source>
        <dbReference type="SAM" id="MobiDB-lite"/>
    </source>
</evidence>
<organism evidence="2 3">
    <name type="scientific">Monilinia laxa</name>
    <name type="common">Brown rot fungus</name>
    <name type="synonym">Sclerotinia laxa</name>
    <dbReference type="NCBI Taxonomy" id="61186"/>
    <lineage>
        <taxon>Eukaryota</taxon>
        <taxon>Fungi</taxon>
        <taxon>Dikarya</taxon>
        <taxon>Ascomycota</taxon>
        <taxon>Pezizomycotina</taxon>
        <taxon>Leotiomycetes</taxon>
        <taxon>Helotiales</taxon>
        <taxon>Sclerotiniaceae</taxon>
        <taxon>Monilinia</taxon>
    </lineage>
</organism>
<evidence type="ECO:0000313" key="3">
    <source>
        <dbReference type="Proteomes" id="UP000326757"/>
    </source>
</evidence>
<gene>
    <name evidence="2" type="ORF">EYC80_000206</name>
</gene>
<feature type="compositionally biased region" description="Acidic residues" evidence="1">
    <location>
        <begin position="176"/>
        <end position="187"/>
    </location>
</feature>
<dbReference type="Proteomes" id="UP000326757">
    <property type="component" value="Unassembled WGS sequence"/>
</dbReference>
<name>A0A5N6K9Z2_MONLA</name>
<protein>
    <submittedName>
        <fullName evidence="2">Uncharacterized protein</fullName>
    </submittedName>
</protein>
<dbReference type="InterPro" id="IPR027921">
    <property type="entry name" value="NOPCHAP1"/>
</dbReference>
<reference evidence="2 3" key="1">
    <citation type="submission" date="2019-06" db="EMBL/GenBank/DDBJ databases">
        <title>Genome Sequence of the Brown Rot Fungal Pathogen Monilinia laxa.</title>
        <authorList>
            <person name="De Miccolis Angelini R.M."/>
            <person name="Landi L."/>
            <person name="Abate D."/>
            <person name="Pollastro S."/>
            <person name="Romanazzi G."/>
            <person name="Faretra F."/>
        </authorList>
    </citation>
    <scope>NUCLEOTIDE SEQUENCE [LARGE SCALE GENOMIC DNA]</scope>
    <source>
        <strain evidence="2 3">Mlax316</strain>
    </source>
</reference>
<sequence length="204" mass="21859">MSANKRSSPPPEQMDSQSTSTRKILDAKLPSRKRTNLGKTTSNTPQPSTTPSKPTKSHESSSPASSKDTSSEAEASSSDASSDSESEDEIPLIRPLNARPVMRVSALSGFGASEGLNNLPDFLKQMKEANEELMKKMSGGEERGLEDVREGESYVEMNLGLGVLEETREGGSGSESDSDSEVEEKDADGDRKMGESKKAGIEEL</sequence>
<feature type="region of interest" description="Disordered" evidence="1">
    <location>
        <begin position="1"/>
        <end position="100"/>
    </location>
</feature>
<proteinExistence type="predicted"/>
<dbReference type="PANTHER" id="PTHR38489">
    <property type="entry name" value="HISTONE CHAPERONE DOMAIN-CONTAINING PROTEIN"/>
    <property type="match status" value="1"/>
</dbReference>
<dbReference type="AlphaFoldDB" id="A0A5N6K9Z2"/>
<dbReference type="OrthoDB" id="1112980at2759"/>